<reference evidence="3 4" key="2">
    <citation type="submission" date="2007-01" db="EMBL/GenBank/DDBJ databases">
        <title>Sequencing of the draft genome and assembly of Thermosinus carboxydivorans Nor1.</title>
        <authorList>
            <consortium name="US DOE Joint Genome Institute (JGI-PGF)"/>
            <person name="Copeland A."/>
            <person name="Lucas S."/>
            <person name="Lapidus A."/>
            <person name="Barry K."/>
            <person name="Glavina del Rio T."/>
            <person name="Dalin E."/>
            <person name="Tice H."/>
            <person name="Bruce D."/>
            <person name="Pitluck S."/>
            <person name="Richardson P."/>
        </authorList>
    </citation>
    <scope>NUCLEOTIDE SEQUENCE [LARGE SCALE GENOMIC DNA]</scope>
    <source>
        <strain evidence="3 4">Nor1</strain>
    </source>
</reference>
<feature type="domain" description="THIF-type NAD/FAD binding fold" evidence="2">
    <location>
        <begin position="24"/>
        <end position="245"/>
    </location>
</feature>
<feature type="transmembrane region" description="Helical" evidence="1">
    <location>
        <begin position="39"/>
        <end position="61"/>
    </location>
</feature>
<dbReference type="SUPFAM" id="SSF69572">
    <property type="entry name" value="Activating enzymes of the ubiquitin-like proteins"/>
    <property type="match status" value="1"/>
</dbReference>
<dbReference type="AlphaFoldDB" id="A1HS23"/>
<dbReference type="PANTHER" id="PTHR43267:SF1">
    <property type="entry name" value="TRNA THREONYLCARBAMOYLADENOSINE DEHYDRATASE"/>
    <property type="match status" value="1"/>
</dbReference>
<comment type="caution">
    <text evidence="3">The sequence shown here is derived from an EMBL/GenBank/DDBJ whole genome shotgun (WGS) entry which is preliminary data.</text>
</comment>
<sequence length="248" mass="25911">MIGSVFFRRSVVVKMKDGAVPERYQRNIGTIGAAGQARLLASTVAIVGAGGLGGLVVELLARAGVGRLKIIDGDNFALHNLNRQILATMDNIGQNKAVVAAARVAAINPDVEAIAVPCMLDEKNAQSFLAGVQVVVDALDNIKTRLVLAAAAARLGLPLVHGAIAGCTGQVMTVFPGDPGLAHVYRGMTGAERGVEALLGNPAPTPALAAALQAQEVIKILTGLGQPIRNKLLYFDTEQNIFEFFHFA</sequence>
<dbReference type="InterPro" id="IPR000594">
    <property type="entry name" value="ThiF_NAD_FAD-bd"/>
</dbReference>
<proteinExistence type="predicted"/>
<dbReference type="PANTHER" id="PTHR43267">
    <property type="entry name" value="TRNA THREONYLCARBAMOYLADENOSINE DEHYDRATASE"/>
    <property type="match status" value="1"/>
</dbReference>
<keyword evidence="4" id="KW-1185">Reference proteome</keyword>
<evidence type="ECO:0000256" key="1">
    <source>
        <dbReference type="SAM" id="Phobius"/>
    </source>
</evidence>
<gene>
    <name evidence="3" type="ORF">TcarDRAFT_0837</name>
</gene>
<dbReference type="Proteomes" id="UP000005139">
    <property type="component" value="Unassembled WGS sequence"/>
</dbReference>
<evidence type="ECO:0000259" key="2">
    <source>
        <dbReference type="Pfam" id="PF00899"/>
    </source>
</evidence>
<dbReference type="GO" id="GO:0061503">
    <property type="term" value="F:tRNA threonylcarbamoyladenosine dehydratase"/>
    <property type="evidence" value="ECO:0007669"/>
    <property type="project" value="TreeGrafter"/>
</dbReference>
<keyword evidence="1" id="KW-0472">Membrane</keyword>
<dbReference type="eggNOG" id="COG0476">
    <property type="taxonomic scope" value="Bacteria"/>
</dbReference>
<dbReference type="Pfam" id="PF00899">
    <property type="entry name" value="ThiF"/>
    <property type="match status" value="1"/>
</dbReference>
<dbReference type="InterPro" id="IPR045886">
    <property type="entry name" value="ThiF/MoeB/HesA"/>
</dbReference>
<keyword evidence="1" id="KW-0812">Transmembrane</keyword>
<organism evidence="3 4">
    <name type="scientific">Thermosinus carboxydivorans Nor1</name>
    <dbReference type="NCBI Taxonomy" id="401526"/>
    <lineage>
        <taxon>Bacteria</taxon>
        <taxon>Bacillati</taxon>
        <taxon>Bacillota</taxon>
        <taxon>Negativicutes</taxon>
        <taxon>Selenomonadales</taxon>
        <taxon>Sporomusaceae</taxon>
        <taxon>Thermosinus</taxon>
    </lineage>
</organism>
<reference evidence="3 4" key="1">
    <citation type="submission" date="2007-01" db="EMBL/GenBank/DDBJ databases">
        <title>Annotation of the draft genome assembly of Thermosinus carboxydivorans Nor1.</title>
        <authorList>
            <consortium name="US DOE Joint Genome Institute (JGI-ORNL)"/>
            <person name="Larimer F."/>
            <person name="Land M."/>
            <person name="Hauser L."/>
        </authorList>
    </citation>
    <scope>NUCLEOTIDE SEQUENCE [LARGE SCALE GENOMIC DNA]</scope>
    <source>
        <strain evidence="3 4">Nor1</strain>
    </source>
</reference>
<dbReference type="Gene3D" id="3.40.50.720">
    <property type="entry name" value="NAD(P)-binding Rossmann-like Domain"/>
    <property type="match status" value="1"/>
</dbReference>
<keyword evidence="1" id="KW-1133">Transmembrane helix</keyword>
<dbReference type="EMBL" id="AAWL01000013">
    <property type="protein sequence ID" value="EAX47198.1"/>
    <property type="molecule type" value="Genomic_DNA"/>
</dbReference>
<dbReference type="GO" id="GO:0061504">
    <property type="term" value="P:cyclic threonylcarbamoyladenosine biosynthetic process"/>
    <property type="evidence" value="ECO:0007669"/>
    <property type="project" value="TreeGrafter"/>
</dbReference>
<evidence type="ECO:0000313" key="4">
    <source>
        <dbReference type="Proteomes" id="UP000005139"/>
    </source>
</evidence>
<name>A1HS23_9FIRM</name>
<dbReference type="InterPro" id="IPR035985">
    <property type="entry name" value="Ubiquitin-activating_enz"/>
</dbReference>
<protein>
    <submittedName>
        <fullName evidence="3">UBA/THIF-type NAD/FAD binding protein</fullName>
    </submittedName>
</protein>
<evidence type="ECO:0000313" key="3">
    <source>
        <dbReference type="EMBL" id="EAX47198.1"/>
    </source>
</evidence>
<accession>A1HS23</accession>
<dbReference type="GO" id="GO:0008641">
    <property type="term" value="F:ubiquitin-like modifier activating enzyme activity"/>
    <property type="evidence" value="ECO:0007669"/>
    <property type="project" value="InterPro"/>
</dbReference>